<evidence type="ECO:0000313" key="3">
    <source>
        <dbReference type="Proteomes" id="UP000182235"/>
    </source>
</evidence>
<organism evidence="2 3">
    <name type="scientific">Emergomyces pasteurianus Ep9510</name>
    <dbReference type="NCBI Taxonomy" id="1447872"/>
    <lineage>
        <taxon>Eukaryota</taxon>
        <taxon>Fungi</taxon>
        <taxon>Dikarya</taxon>
        <taxon>Ascomycota</taxon>
        <taxon>Pezizomycotina</taxon>
        <taxon>Eurotiomycetes</taxon>
        <taxon>Eurotiomycetidae</taxon>
        <taxon>Onygenales</taxon>
        <taxon>Ajellomycetaceae</taxon>
        <taxon>Emergomyces</taxon>
    </lineage>
</organism>
<evidence type="ECO:0000313" key="2">
    <source>
        <dbReference type="EMBL" id="OJD12007.1"/>
    </source>
</evidence>
<feature type="region of interest" description="Disordered" evidence="1">
    <location>
        <begin position="170"/>
        <end position="231"/>
    </location>
</feature>
<evidence type="ECO:0008006" key="4">
    <source>
        <dbReference type="Google" id="ProtNLM"/>
    </source>
</evidence>
<feature type="region of interest" description="Disordered" evidence="1">
    <location>
        <begin position="31"/>
        <end position="55"/>
    </location>
</feature>
<evidence type="ECO:0000256" key="1">
    <source>
        <dbReference type="SAM" id="MobiDB-lite"/>
    </source>
</evidence>
<accession>A0A1J9Q723</accession>
<feature type="region of interest" description="Disordered" evidence="1">
    <location>
        <begin position="78"/>
        <end position="136"/>
    </location>
</feature>
<dbReference type="InterPro" id="IPR038846">
    <property type="entry name" value="RPC9"/>
</dbReference>
<dbReference type="PANTHER" id="PTHR15561">
    <property type="entry name" value="CALCITONIN GENE-RELATED PEPTIDE-RECEPTOR COMPONENT PROTEIN"/>
    <property type="match status" value="1"/>
</dbReference>
<dbReference type="AlphaFoldDB" id="A0A1J9Q723"/>
<sequence>MRGVKNLPPVQILEPQSAILTNVEVLAHFSLNPPRRPPNPPPNSRNFTPSPDLRDHNTVVKEFHDYVTRLSPHLLSYPSFMPPSTSSEDNTDTNIKNDNGDGNGNGNENGNTTPLETQSQPQAQPQSQSQSQSQPTDLDLALREIIRRLRPFQLTKAEVLMIVNLGVGLDSSGEQGGGEGEDGAAVEQGTGDAMEVDGEAGGELAGAEGEGEGEGNGEKEEGGGGGIDEEADYGALALLDTVIEDREERLSTEDVGEILKVVRETLGGKGKGKGRKSGSSTAGAG</sequence>
<protein>
    <recommendedName>
        <fullName evidence="4">DNA-directed RNA polymerase III subunit RPC9</fullName>
    </recommendedName>
</protein>
<dbReference type="EMBL" id="LGRN01000460">
    <property type="protein sequence ID" value="OJD12007.1"/>
    <property type="molecule type" value="Genomic_DNA"/>
</dbReference>
<dbReference type="PANTHER" id="PTHR15561:SF0">
    <property type="entry name" value="DNA-DIRECTED RNA POLYMERASE III SUBUNIT RPC9"/>
    <property type="match status" value="1"/>
</dbReference>
<reference evidence="2 3" key="1">
    <citation type="submission" date="2015-07" db="EMBL/GenBank/DDBJ databases">
        <title>Emmonsia species relationships and genome sequence.</title>
        <authorList>
            <consortium name="The Broad Institute Genomics Platform"/>
            <person name="Cuomo C.A."/>
            <person name="Munoz J.F."/>
            <person name="Imamovic A."/>
            <person name="Priest M.E."/>
            <person name="Young S."/>
            <person name="Clay O.K."/>
            <person name="McEwen J.G."/>
        </authorList>
    </citation>
    <scope>NUCLEOTIDE SEQUENCE [LARGE SCALE GENOMIC DNA]</scope>
    <source>
        <strain evidence="2 3">UAMH 9510</strain>
    </source>
</reference>
<proteinExistence type="predicted"/>
<dbReference type="GO" id="GO:0005666">
    <property type="term" value="C:RNA polymerase III complex"/>
    <property type="evidence" value="ECO:0007669"/>
    <property type="project" value="InterPro"/>
</dbReference>
<feature type="compositionally biased region" description="Pro residues" evidence="1">
    <location>
        <begin position="34"/>
        <end position="43"/>
    </location>
</feature>
<name>A0A1J9Q723_9EURO</name>
<dbReference type="Proteomes" id="UP000182235">
    <property type="component" value="Unassembled WGS sequence"/>
</dbReference>
<keyword evidence="3" id="KW-1185">Reference proteome</keyword>
<comment type="caution">
    <text evidence="2">The sequence shown here is derived from an EMBL/GenBank/DDBJ whole genome shotgun (WGS) entry which is preliminary data.</text>
</comment>
<feature type="compositionally biased region" description="Low complexity" evidence="1">
    <location>
        <begin position="108"/>
        <end position="135"/>
    </location>
</feature>
<dbReference type="GO" id="GO:0006384">
    <property type="term" value="P:transcription initiation at RNA polymerase III promoter"/>
    <property type="evidence" value="ECO:0007669"/>
    <property type="project" value="InterPro"/>
</dbReference>
<dbReference type="InterPro" id="IPR038324">
    <property type="entry name" value="Rpb4/RPC9_sf"/>
</dbReference>
<dbReference type="Gene3D" id="1.20.1250.40">
    <property type="match status" value="1"/>
</dbReference>
<gene>
    <name evidence="2" type="ORF">AJ78_07339</name>
</gene>
<dbReference type="VEuPathDB" id="FungiDB:AJ78_07339"/>
<dbReference type="OrthoDB" id="1746530at2759"/>
<dbReference type="STRING" id="1447872.A0A1J9Q723"/>